<dbReference type="EMBL" id="GBXM01073433">
    <property type="protein sequence ID" value="JAH35144.1"/>
    <property type="molecule type" value="Transcribed_RNA"/>
</dbReference>
<dbReference type="AlphaFoldDB" id="A0A0E9S123"/>
<accession>A0A0E9S123</accession>
<organism evidence="1">
    <name type="scientific">Anguilla anguilla</name>
    <name type="common">European freshwater eel</name>
    <name type="synonym">Muraena anguilla</name>
    <dbReference type="NCBI Taxonomy" id="7936"/>
    <lineage>
        <taxon>Eukaryota</taxon>
        <taxon>Metazoa</taxon>
        <taxon>Chordata</taxon>
        <taxon>Craniata</taxon>
        <taxon>Vertebrata</taxon>
        <taxon>Euteleostomi</taxon>
        <taxon>Actinopterygii</taxon>
        <taxon>Neopterygii</taxon>
        <taxon>Teleostei</taxon>
        <taxon>Anguilliformes</taxon>
        <taxon>Anguillidae</taxon>
        <taxon>Anguilla</taxon>
    </lineage>
</organism>
<proteinExistence type="predicted"/>
<evidence type="ECO:0000313" key="1">
    <source>
        <dbReference type="EMBL" id="JAH35144.1"/>
    </source>
</evidence>
<name>A0A0E9S123_ANGAN</name>
<reference evidence="1" key="2">
    <citation type="journal article" date="2015" name="Fish Shellfish Immunol.">
        <title>Early steps in the European eel (Anguilla anguilla)-Vibrio vulnificus interaction in the gills: Role of the RtxA13 toxin.</title>
        <authorList>
            <person name="Callol A."/>
            <person name="Pajuelo D."/>
            <person name="Ebbesson L."/>
            <person name="Teles M."/>
            <person name="MacKenzie S."/>
            <person name="Amaro C."/>
        </authorList>
    </citation>
    <scope>NUCLEOTIDE SEQUENCE</scope>
</reference>
<sequence>MTKTPDSMIKLTLVFFCLFSSSFV</sequence>
<protein>
    <submittedName>
        <fullName evidence="1">Uncharacterized protein</fullName>
    </submittedName>
</protein>
<reference evidence="1" key="1">
    <citation type="submission" date="2014-11" db="EMBL/GenBank/DDBJ databases">
        <authorList>
            <person name="Amaro Gonzalez C."/>
        </authorList>
    </citation>
    <scope>NUCLEOTIDE SEQUENCE</scope>
</reference>